<evidence type="ECO:0000256" key="1">
    <source>
        <dbReference type="ARBA" id="ARBA00022679"/>
    </source>
</evidence>
<dbReference type="Pfam" id="PF01648">
    <property type="entry name" value="ACPS"/>
    <property type="match status" value="1"/>
</dbReference>
<comment type="caution">
    <text evidence="3">The sequence shown here is derived from an EMBL/GenBank/DDBJ whole genome shotgun (WGS) entry which is preliminary data.</text>
</comment>
<dbReference type="RefSeq" id="WP_007932258.1">
    <property type="nucleotide sequence ID" value="NZ_AKVJ01000015.1"/>
</dbReference>
<dbReference type="EMBL" id="AKVJ01000015">
    <property type="protein sequence ID" value="EIW19670.1"/>
    <property type="molecule type" value="Genomic_DNA"/>
</dbReference>
<protein>
    <submittedName>
        <fullName evidence="3">4'-phosphopantetheinyl transferase</fullName>
    </submittedName>
</protein>
<evidence type="ECO:0000259" key="2">
    <source>
        <dbReference type="Pfam" id="PF01648"/>
    </source>
</evidence>
<dbReference type="OrthoDB" id="9808281at2"/>
<dbReference type="InterPro" id="IPR008278">
    <property type="entry name" value="4-PPantetheinyl_Trfase_dom"/>
</dbReference>
<feature type="domain" description="4'-phosphopantetheinyl transferase" evidence="2">
    <location>
        <begin position="127"/>
        <end position="204"/>
    </location>
</feature>
<dbReference type="GO" id="GO:0008897">
    <property type="term" value="F:holo-[acyl-carrier-protein] synthase activity"/>
    <property type="evidence" value="ECO:0007669"/>
    <property type="project" value="InterPro"/>
</dbReference>
<dbReference type="InterPro" id="IPR037143">
    <property type="entry name" value="4-PPantetheinyl_Trfase_dom_sf"/>
</dbReference>
<dbReference type="AlphaFoldDB" id="I8RLV9"/>
<name>I8RLV9_9FIRM</name>
<dbReference type="PATRIC" id="fig|1149862.3.peg.1189"/>
<reference evidence="3 4" key="1">
    <citation type="journal article" date="2012" name="J. Bacteriol.">
        <title>Draft Genome Sequences for Two Metal-Reducing Pelosinus fermentans Strains Isolated from a Cr(VI)-Contaminated Site and for Type Strain R7.</title>
        <authorList>
            <person name="Brown S.D."/>
            <person name="Podar M."/>
            <person name="Klingeman D.M."/>
            <person name="Johnson C.M."/>
            <person name="Yang Z.K."/>
            <person name="Utturkar S.M."/>
            <person name="Land M.L."/>
            <person name="Mosher J.J."/>
            <person name="Hurt R.A.Jr."/>
            <person name="Phelps T.J."/>
            <person name="Palumbo A.V."/>
            <person name="Arkin A.P."/>
            <person name="Hazen T.C."/>
            <person name="Elias D.A."/>
        </authorList>
    </citation>
    <scope>NUCLEOTIDE SEQUENCE [LARGE SCALE GENOMIC DNA]</scope>
    <source>
        <strain evidence="3 4">B4</strain>
    </source>
</reference>
<evidence type="ECO:0000313" key="3">
    <source>
        <dbReference type="EMBL" id="EIW19670.1"/>
    </source>
</evidence>
<dbReference type="SUPFAM" id="SSF56214">
    <property type="entry name" value="4'-phosphopantetheinyl transferase"/>
    <property type="match status" value="2"/>
</dbReference>
<sequence>MKIKSRSVYMDELNLVRSENSFKASLCCCYFSHKIDYEKVIPYLHDQERSYYNTLKFKKRARSYLIGRFVAKQAVSALNSEENLTNVLIGSGIFNQPIVVSNRQNIKVSITHSEDFGAALAFPEAHPMGIDLEIINSQQREALEGQVTEWEKQQIISLPFAYDAGLTLLWTAKEALSKVMKTGLMTPFHVFSIASMERSKHFIMCYFENFPQYKALCFPIGKYMCAIVYPLKTELGFNPYELVQYFSIIL</sequence>
<gene>
    <name evidence="3" type="ORF">FB4_2639</name>
</gene>
<dbReference type="Gene3D" id="3.90.470.20">
    <property type="entry name" value="4'-phosphopantetheinyl transferase domain"/>
    <property type="match status" value="2"/>
</dbReference>
<evidence type="ECO:0000313" key="4">
    <source>
        <dbReference type="Proteomes" id="UP000004324"/>
    </source>
</evidence>
<keyword evidence="4" id="KW-1185">Reference proteome</keyword>
<accession>I8RLV9</accession>
<organism evidence="3 4">
    <name type="scientific">Pelosinus fermentans B4</name>
    <dbReference type="NCBI Taxonomy" id="1149862"/>
    <lineage>
        <taxon>Bacteria</taxon>
        <taxon>Bacillati</taxon>
        <taxon>Bacillota</taxon>
        <taxon>Negativicutes</taxon>
        <taxon>Selenomonadales</taxon>
        <taxon>Sporomusaceae</taxon>
        <taxon>Pelosinus</taxon>
    </lineage>
</organism>
<keyword evidence="1 3" id="KW-0808">Transferase</keyword>
<dbReference type="Proteomes" id="UP000004324">
    <property type="component" value="Unassembled WGS sequence"/>
</dbReference>
<dbReference type="GO" id="GO:0000287">
    <property type="term" value="F:magnesium ion binding"/>
    <property type="evidence" value="ECO:0007669"/>
    <property type="project" value="InterPro"/>
</dbReference>
<proteinExistence type="predicted"/>